<accession>A0A1H9TWW3</accession>
<gene>
    <name evidence="1" type="ORF">SAMN05661109_01586</name>
</gene>
<proteinExistence type="predicted"/>
<dbReference type="EMBL" id="FOGQ01000006">
    <property type="protein sequence ID" value="SES01397.1"/>
    <property type="molecule type" value="Genomic_DNA"/>
</dbReference>
<name>A0A1H9TWW3_9CORY</name>
<keyword evidence="2" id="KW-1185">Reference proteome</keyword>
<evidence type="ECO:0000313" key="2">
    <source>
        <dbReference type="Proteomes" id="UP000198929"/>
    </source>
</evidence>
<sequence>MGQIVPDQGYGIGQLPGACFKGGWGPDPSGMYDVRQFRRFAGPHGDVAVALTASPADGSYATAQAMATELAQSLTTITSDLPVAACQ</sequence>
<evidence type="ECO:0000313" key="1">
    <source>
        <dbReference type="EMBL" id="SES01397.1"/>
    </source>
</evidence>
<protein>
    <recommendedName>
        <fullName evidence="3">Beta-lactamase</fullName>
    </recommendedName>
</protein>
<reference evidence="2" key="1">
    <citation type="submission" date="2016-10" db="EMBL/GenBank/DDBJ databases">
        <authorList>
            <person name="Varghese N."/>
            <person name="Submissions S."/>
        </authorList>
    </citation>
    <scope>NUCLEOTIDE SEQUENCE [LARGE SCALE GENOMIC DNA]</scope>
    <source>
        <strain evidence="2">DSM 20524</strain>
    </source>
</reference>
<evidence type="ECO:0008006" key="3">
    <source>
        <dbReference type="Google" id="ProtNLM"/>
    </source>
</evidence>
<dbReference type="AlphaFoldDB" id="A0A1H9TWW3"/>
<dbReference type="STRING" id="1121357.SAMN05661109_01586"/>
<dbReference type="Proteomes" id="UP000198929">
    <property type="component" value="Unassembled WGS sequence"/>
</dbReference>
<organism evidence="1 2">
    <name type="scientific">Corynebacterium cystitidis DSM 20524</name>
    <dbReference type="NCBI Taxonomy" id="1121357"/>
    <lineage>
        <taxon>Bacteria</taxon>
        <taxon>Bacillati</taxon>
        <taxon>Actinomycetota</taxon>
        <taxon>Actinomycetes</taxon>
        <taxon>Mycobacteriales</taxon>
        <taxon>Corynebacteriaceae</taxon>
        <taxon>Corynebacterium</taxon>
    </lineage>
</organism>